<evidence type="ECO:0000256" key="3">
    <source>
        <dbReference type="ARBA" id="ARBA00022475"/>
    </source>
</evidence>
<dbReference type="PANTHER" id="PTHR30489">
    <property type="entry name" value="LIPOPROTEIN-RELEASING SYSTEM TRANSMEMBRANE PROTEIN LOLE"/>
    <property type="match status" value="1"/>
</dbReference>
<sequence>MSALQRKLMRDLIRLWPQALAIALVMAAGAATLILGVGAHASLSDTRSAYYERNRFADVFATLTRAPKILADEIGRIPGVSAVDVRIQKTALLDLPDMVEPASASIVSLPDVQPQRLNILYLRSGRLPVAGDEREAVISEPFAKAHGFDLGSTFQAILNGRKRSLHVVGIALSPEFIYALGPWDIMPDDRRFGIVWMSEKTLAAAYDLTGAFSSVALKLLPYASEGAVIEQLDTLLNRYGGLGAIGRKDQTSHAFLDAELKQLEAMSRILPPIFLVVAAFLVNMTLTRLITLEREQIGLLKAVGYGNMAVGLHYLQFVSAIAVIGAAIGIAAGIWLGGGLTRMYSDFFHFPFLVFRIDPATYLLAVGTTVISAVLGAWQAVRGVVRLPPAVAMTPPAPTQYRQFLVTLYRALGRISQTVTMVVRHLSHGWIRTASSVLGIALAGAILVGSLWSFDSVDFMIDVTFHQADRQDATVSFTQEEPYAALYEVARLPGVLRAEPYRSVAVKLRHGHVERRAAVTGKPPGTDLSRVLDQHFTPVRLPESGIVLSDMLARILDTQVGDLIEVELLEKNRRVVEIPVTAIIQGYLGLMSFMDIDALNRLVREGTVISGVHMIFDEEQRVPLLQELKQIPAASFVALQRISLQKFRETLAQNILVMITVYVSLAVIIVFGVIYNFARISLSEQGREIASLRVLGFTRTEASSILLAEIFLIVALAQPLGWLIGSGLAYMMVKGFESELYRVPLVLEPRVFAESSLIVMGAALVAALIVRRRIDRLDLVEVLKTRE</sequence>
<reference evidence="9 10" key="1">
    <citation type="submission" date="2018-07" db="EMBL/GenBank/DDBJ databases">
        <title>Genomic Encyclopedia of Type Strains, Phase IV (KMG-IV): sequencing the most valuable type-strain genomes for metagenomic binning, comparative biology and taxonomic classification.</title>
        <authorList>
            <person name="Goeker M."/>
        </authorList>
    </citation>
    <scope>NUCLEOTIDE SEQUENCE [LARGE SCALE GENOMIC DNA]</scope>
    <source>
        <strain evidence="9 10">DSM 14364</strain>
    </source>
</reference>
<proteinExistence type="inferred from homology"/>
<keyword evidence="6 7" id="KW-0472">Membrane</keyword>
<feature type="transmembrane region" description="Helical" evidence="7">
    <location>
        <begin position="360"/>
        <end position="378"/>
    </location>
</feature>
<dbReference type="PANTHER" id="PTHR30489:SF0">
    <property type="entry name" value="LIPOPROTEIN-RELEASING SYSTEM TRANSMEMBRANE PROTEIN LOLE"/>
    <property type="match status" value="1"/>
</dbReference>
<gene>
    <name evidence="9" type="ORF">DES45_103461</name>
</gene>
<comment type="similarity">
    <text evidence="2">Belongs to the ABC-4 integral membrane protein family. LolC/E subfamily.</text>
</comment>
<evidence type="ECO:0000259" key="8">
    <source>
        <dbReference type="Pfam" id="PF02687"/>
    </source>
</evidence>
<feature type="domain" description="ABC3 transporter permease C-terminal" evidence="8">
    <location>
        <begin position="273"/>
        <end position="389"/>
    </location>
</feature>
<feature type="transmembrane region" description="Helical" evidence="7">
    <location>
        <begin position="434"/>
        <end position="454"/>
    </location>
</feature>
<feature type="transmembrane region" description="Helical" evidence="7">
    <location>
        <begin position="705"/>
        <end position="731"/>
    </location>
</feature>
<comment type="subcellular location">
    <subcellularLocation>
        <location evidence="1">Cell membrane</location>
        <topology evidence="1">Multi-pass membrane protein</topology>
    </subcellularLocation>
</comment>
<accession>A0A370HNT7</accession>
<dbReference type="OrthoDB" id="5137249at2"/>
<evidence type="ECO:0000256" key="5">
    <source>
        <dbReference type="ARBA" id="ARBA00022989"/>
    </source>
</evidence>
<name>A0A370HNT7_9HYPH</name>
<evidence type="ECO:0000256" key="4">
    <source>
        <dbReference type="ARBA" id="ARBA00022692"/>
    </source>
</evidence>
<dbReference type="Proteomes" id="UP000254925">
    <property type="component" value="Unassembled WGS sequence"/>
</dbReference>
<dbReference type="AlphaFoldDB" id="A0A370HNT7"/>
<keyword evidence="4 7" id="KW-0812">Transmembrane</keyword>
<evidence type="ECO:0000256" key="6">
    <source>
        <dbReference type="ARBA" id="ARBA00023136"/>
    </source>
</evidence>
<feature type="transmembrane region" description="Helical" evidence="7">
    <location>
        <begin position="312"/>
        <end position="340"/>
    </location>
</feature>
<protein>
    <submittedName>
        <fullName evidence="9">Putative ABC transport system permease protein</fullName>
    </submittedName>
</protein>
<keyword evidence="10" id="KW-1185">Reference proteome</keyword>
<organism evidence="9 10">
    <name type="scientific">Microvirga subterranea</name>
    <dbReference type="NCBI Taxonomy" id="186651"/>
    <lineage>
        <taxon>Bacteria</taxon>
        <taxon>Pseudomonadati</taxon>
        <taxon>Pseudomonadota</taxon>
        <taxon>Alphaproteobacteria</taxon>
        <taxon>Hyphomicrobiales</taxon>
        <taxon>Methylobacteriaceae</taxon>
        <taxon>Microvirga</taxon>
    </lineage>
</organism>
<dbReference type="InterPro" id="IPR003838">
    <property type="entry name" value="ABC3_permease_C"/>
</dbReference>
<feature type="transmembrane region" description="Helical" evidence="7">
    <location>
        <begin position="269"/>
        <end position="291"/>
    </location>
</feature>
<evidence type="ECO:0000313" key="9">
    <source>
        <dbReference type="EMBL" id="RDI60199.1"/>
    </source>
</evidence>
<dbReference type="GO" id="GO:0098797">
    <property type="term" value="C:plasma membrane protein complex"/>
    <property type="evidence" value="ECO:0007669"/>
    <property type="project" value="TreeGrafter"/>
</dbReference>
<evidence type="ECO:0000256" key="2">
    <source>
        <dbReference type="ARBA" id="ARBA00005236"/>
    </source>
</evidence>
<evidence type="ECO:0000256" key="7">
    <source>
        <dbReference type="SAM" id="Phobius"/>
    </source>
</evidence>
<dbReference type="Pfam" id="PF02687">
    <property type="entry name" value="FtsX"/>
    <property type="match status" value="2"/>
</dbReference>
<keyword evidence="3" id="KW-1003">Cell membrane</keyword>
<keyword evidence="5 7" id="KW-1133">Transmembrane helix</keyword>
<comment type="caution">
    <text evidence="9">The sequence shown here is derived from an EMBL/GenBank/DDBJ whole genome shotgun (WGS) entry which is preliminary data.</text>
</comment>
<dbReference type="GO" id="GO:0044874">
    <property type="term" value="P:lipoprotein localization to outer membrane"/>
    <property type="evidence" value="ECO:0007669"/>
    <property type="project" value="TreeGrafter"/>
</dbReference>
<dbReference type="EMBL" id="QQBB01000003">
    <property type="protein sequence ID" value="RDI60199.1"/>
    <property type="molecule type" value="Genomic_DNA"/>
</dbReference>
<feature type="transmembrane region" description="Helical" evidence="7">
    <location>
        <begin position="655"/>
        <end position="678"/>
    </location>
</feature>
<evidence type="ECO:0000313" key="10">
    <source>
        <dbReference type="Proteomes" id="UP000254925"/>
    </source>
</evidence>
<feature type="domain" description="ABC3 transporter permease C-terminal" evidence="8">
    <location>
        <begin position="663"/>
        <end position="774"/>
    </location>
</feature>
<evidence type="ECO:0000256" key="1">
    <source>
        <dbReference type="ARBA" id="ARBA00004651"/>
    </source>
</evidence>
<feature type="transmembrane region" description="Helical" evidence="7">
    <location>
        <begin position="751"/>
        <end position="770"/>
    </location>
</feature>
<dbReference type="InterPro" id="IPR051447">
    <property type="entry name" value="Lipoprotein-release_system"/>
</dbReference>